<dbReference type="EMBL" id="OU963871">
    <property type="protein sequence ID" value="CAH0382790.1"/>
    <property type="molecule type" value="Genomic_DNA"/>
</dbReference>
<dbReference type="AlphaFoldDB" id="A0A9P0A2P1"/>
<dbReference type="OrthoDB" id="5970at2759"/>
<evidence type="ECO:0000313" key="6">
    <source>
        <dbReference type="Proteomes" id="UP001152759"/>
    </source>
</evidence>
<proteinExistence type="predicted"/>
<dbReference type="PROSITE" id="PS50102">
    <property type="entry name" value="RRM"/>
    <property type="match status" value="1"/>
</dbReference>
<feature type="domain" description="RRM" evidence="4">
    <location>
        <begin position="10"/>
        <end position="83"/>
    </location>
</feature>
<dbReference type="GO" id="GO:0003723">
    <property type="term" value="F:RNA binding"/>
    <property type="evidence" value="ECO:0007669"/>
    <property type="project" value="UniProtKB-UniRule"/>
</dbReference>
<reference evidence="5" key="1">
    <citation type="submission" date="2021-12" db="EMBL/GenBank/DDBJ databases">
        <authorList>
            <person name="King R."/>
        </authorList>
    </citation>
    <scope>NUCLEOTIDE SEQUENCE</scope>
</reference>
<feature type="compositionally biased region" description="Basic residues" evidence="3">
    <location>
        <begin position="115"/>
        <end position="137"/>
    </location>
</feature>
<dbReference type="KEGG" id="btab:109035869"/>
<dbReference type="Pfam" id="PF00076">
    <property type="entry name" value="RRM_1"/>
    <property type="match status" value="1"/>
</dbReference>
<organism evidence="5 6">
    <name type="scientific">Bemisia tabaci</name>
    <name type="common">Sweetpotato whitefly</name>
    <name type="synonym">Aleurodes tabaci</name>
    <dbReference type="NCBI Taxonomy" id="7038"/>
    <lineage>
        <taxon>Eukaryota</taxon>
        <taxon>Metazoa</taxon>
        <taxon>Ecdysozoa</taxon>
        <taxon>Arthropoda</taxon>
        <taxon>Hexapoda</taxon>
        <taxon>Insecta</taxon>
        <taxon>Pterygota</taxon>
        <taxon>Neoptera</taxon>
        <taxon>Paraneoptera</taxon>
        <taxon>Hemiptera</taxon>
        <taxon>Sternorrhyncha</taxon>
        <taxon>Aleyrodoidea</taxon>
        <taxon>Aleyrodidae</taxon>
        <taxon>Aleyrodinae</taxon>
        <taxon>Bemisia</taxon>
    </lineage>
</organism>
<dbReference type="SMART" id="SM00360">
    <property type="entry name" value="RRM"/>
    <property type="match status" value="1"/>
</dbReference>
<dbReference type="InterPro" id="IPR035979">
    <property type="entry name" value="RBD_domain_sf"/>
</dbReference>
<evidence type="ECO:0000259" key="4">
    <source>
        <dbReference type="PROSITE" id="PS50102"/>
    </source>
</evidence>
<keyword evidence="6" id="KW-1185">Reference proteome</keyword>
<evidence type="ECO:0000256" key="1">
    <source>
        <dbReference type="ARBA" id="ARBA00022884"/>
    </source>
</evidence>
<evidence type="ECO:0000256" key="3">
    <source>
        <dbReference type="SAM" id="MobiDB-lite"/>
    </source>
</evidence>
<dbReference type="InterPro" id="IPR012677">
    <property type="entry name" value="Nucleotide-bd_a/b_plait_sf"/>
</dbReference>
<feature type="compositionally biased region" description="Gly residues" evidence="3">
    <location>
        <begin position="92"/>
        <end position="108"/>
    </location>
</feature>
<feature type="region of interest" description="Disordered" evidence="3">
    <location>
        <begin position="77"/>
        <end position="153"/>
    </location>
</feature>
<keyword evidence="1 2" id="KW-0694">RNA-binding</keyword>
<gene>
    <name evidence="5" type="ORF">BEMITA_LOCUS2290</name>
</gene>
<dbReference type="InterPro" id="IPR000504">
    <property type="entry name" value="RRM_dom"/>
</dbReference>
<dbReference type="Gene3D" id="3.30.70.330">
    <property type="match status" value="1"/>
</dbReference>
<evidence type="ECO:0000313" key="5">
    <source>
        <dbReference type="EMBL" id="CAH0382790.1"/>
    </source>
</evidence>
<dbReference type="SUPFAM" id="SSF54928">
    <property type="entry name" value="RNA-binding domain, RBD"/>
    <property type="match status" value="1"/>
</dbReference>
<protein>
    <recommendedName>
        <fullName evidence="4">RRM domain-containing protein</fullName>
    </recommendedName>
</protein>
<name>A0A9P0A2P1_BEMTA</name>
<dbReference type="CDD" id="cd12373">
    <property type="entry name" value="RRM_SRSF3_like"/>
    <property type="match status" value="1"/>
</dbReference>
<accession>A0A9P0A2P1</accession>
<dbReference type="FunFam" id="3.30.70.330:FF:000078">
    <property type="entry name" value="serine/arginine-rich splicing factor 7 isoform X1"/>
    <property type="match status" value="1"/>
</dbReference>
<dbReference type="Proteomes" id="UP001152759">
    <property type="component" value="Chromosome 10"/>
</dbReference>
<evidence type="ECO:0000256" key="2">
    <source>
        <dbReference type="PROSITE-ProRule" id="PRU00176"/>
    </source>
</evidence>
<dbReference type="PANTHER" id="PTHR23147">
    <property type="entry name" value="SERINE/ARGININE RICH SPLICING FACTOR"/>
    <property type="match status" value="1"/>
</dbReference>
<dbReference type="InterPro" id="IPR050907">
    <property type="entry name" value="SRSF"/>
</dbReference>
<sequence>MSHRDWDLACKVYVGNLGNHGSKYELQNAFTKYGPIRNIWVARNPPGFAFIEFEDPRDAEDAVKALDGTKLCGTRIRVEMSSGHSSGRRRGGGSGGGGGGGRFGGSGRGGERRPYKYRSRSPSPRRGRSFSRSRSRSRSPEVRRRYSRSISPR</sequence>